<keyword evidence="6 8" id="KW-0472">Membrane</keyword>
<accession>A0ABY7C5D1</accession>
<keyword evidence="7" id="KW-0653">Protein transport</keyword>
<evidence type="ECO:0000256" key="1">
    <source>
        <dbReference type="ARBA" id="ARBA00004162"/>
    </source>
</evidence>
<dbReference type="Proteomes" id="UP001164020">
    <property type="component" value="Chromosome"/>
</dbReference>
<keyword evidence="4 7" id="KW-0812">Transmembrane</keyword>
<keyword evidence="10" id="KW-1185">Reference proteome</keyword>
<gene>
    <name evidence="9" type="ORF">OH818_09085</name>
</gene>
<organism evidence="9 10">
    <name type="scientific">Jiella pelagia</name>
    <dbReference type="NCBI Taxonomy" id="2986949"/>
    <lineage>
        <taxon>Bacteria</taxon>
        <taxon>Pseudomonadati</taxon>
        <taxon>Pseudomonadota</taxon>
        <taxon>Alphaproteobacteria</taxon>
        <taxon>Hyphomicrobiales</taxon>
        <taxon>Aurantimonadaceae</taxon>
        <taxon>Jiella</taxon>
    </lineage>
</organism>
<comment type="subcellular location">
    <subcellularLocation>
        <location evidence="1">Cell membrane</location>
        <topology evidence="1">Single-pass membrane protein</topology>
    </subcellularLocation>
    <subcellularLocation>
        <location evidence="7">Cell membrane</location>
        <topology evidence="7">Single-pass type II membrane protein</topology>
    </subcellularLocation>
</comment>
<sequence>MRRGRGRTRRRFVLTPLVDVIFLLVIFFALSSRIAPFGLIEVTGQGRTAVTGEGAPAQPASRSVAPADETLVVSQGRARIGSRVLTLNELRPAAVEMREAGVGSILLLTARSARTEDVARALDALRRAGLANVRLVAAPAETTGTGGAEALP</sequence>
<keyword evidence="5 8" id="KW-1133">Transmembrane helix</keyword>
<reference evidence="9" key="1">
    <citation type="submission" date="2022-12" db="EMBL/GenBank/DDBJ databases">
        <title>Jiella pelagia sp. nov., isolated from phosphonate enriched culture of Northwest Pacific surface seawater.</title>
        <authorList>
            <person name="Shin D.Y."/>
            <person name="Hwang C.Y."/>
        </authorList>
    </citation>
    <scope>NUCLEOTIDE SEQUENCE</scope>
    <source>
        <strain evidence="9">HL-NP1</strain>
    </source>
</reference>
<evidence type="ECO:0000256" key="8">
    <source>
        <dbReference type="SAM" id="Phobius"/>
    </source>
</evidence>
<comment type="similarity">
    <text evidence="2 7">Belongs to the ExbD/TolR family.</text>
</comment>
<dbReference type="InterPro" id="IPR003400">
    <property type="entry name" value="ExbD"/>
</dbReference>
<proteinExistence type="inferred from homology"/>
<dbReference type="Pfam" id="PF02472">
    <property type="entry name" value="ExbD"/>
    <property type="match status" value="1"/>
</dbReference>
<feature type="transmembrane region" description="Helical" evidence="8">
    <location>
        <begin position="12"/>
        <end position="30"/>
    </location>
</feature>
<dbReference type="RefSeq" id="WP_268882704.1">
    <property type="nucleotide sequence ID" value="NZ_CP114029.1"/>
</dbReference>
<evidence type="ECO:0000256" key="5">
    <source>
        <dbReference type="ARBA" id="ARBA00022989"/>
    </source>
</evidence>
<dbReference type="EMBL" id="CP114029">
    <property type="protein sequence ID" value="WAP70234.1"/>
    <property type="molecule type" value="Genomic_DNA"/>
</dbReference>
<keyword evidence="7" id="KW-0813">Transport</keyword>
<protein>
    <submittedName>
        <fullName evidence="9">Biopolymer transporter ExbD</fullName>
    </submittedName>
</protein>
<keyword evidence="3" id="KW-1003">Cell membrane</keyword>
<evidence type="ECO:0000256" key="4">
    <source>
        <dbReference type="ARBA" id="ARBA00022692"/>
    </source>
</evidence>
<evidence type="ECO:0000256" key="3">
    <source>
        <dbReference type="ARBA" id="ARBA00022475"/>
    </source>
</evidence>
<evidence type="ECO:0000256" key="7">
    <source>
        <dbReference type="RuleBase" id="RU003879"/>
    </source>
</evidence>
<name>A0ABY7C5D1_9HYPH</name>
<evidence type="ECO:0000256" key="6">
    <source>
        <dbReference type="ARBA" id="ARBA00023136"/>
    </source>
</evidence>
<evidence type="ECO:0000256" key="2">
    <source>
        <dbReference type="ARBA" id="ARBA00005811"/>
    </source>
</evidence>
<evidence type="ECO:0000313" key="10">
    <source>
        <dbReference type="Proteomes" id="UP001164020"/>
    </source>
</evidence>
<evidence type="ECO:0000313" key="9">
    <source>
        <dbReference type="EMBL" id="WAP70234.1"/>
    </source>
</evidence>